<keyword evidence="3" id="KW-1185">Reference proteome</keyword>
<feature type="non-terminal residue" evidence="2">
    <location>
        <position position="1"/>
    </location>
</feature>
<proteinExistence type="predicted"/>
<dbReference type="RefSeq" id="XP_040762824.1">
    <property type="nucleotide sequence ID" value="XM_040904619.1"/>
</dbReference>
<reference evidence="2 3" key="1">
    <citation type="journal article" date="2016" name="Mol. Biol. Evol.">
        <title>Comparative Genomics of Early-Diverging Mushroom-Forming Fungi Provides Insights into the Origins of Lignocellulose Decay Capabilities.</title>
        <authorList>
            <person name="Nagy L.G."/>
            <person name="Riley R."/>
            <person name="Tritt A."/>
            <person name="Adam C."/>
            <person name="Daum C."/>
            <person name="Floudas D."/>
            <person name="Sun H."/>
            <person name="Yadav J.S."/>
            <person name="Pangilinan J."/>
            <person name="Larsson K.H."/>
            <person name="Matsuura K."/>
            <person name="Barry K."/>
            <person name="Labutti K."/>
            <person name="Kuo R."/>
            <person name="Ohm R.A."/>
            <person name="Bhattacharya S.S."/>
            <person name="Shirouzu T."/>
            <person name="Yoshinaga Y."/>
            <person name="Martin F.M."/>
            <person name="Grigoriev I.V."/>
            <person name="Hibbett D.S."/>
        </authorList>
    </citation>
    <scope>NUCLEOTIDE SEQUENCE [LARGE SCALE GENOMIC DNA]</scope>
    <source>
        <strain evidence="2 3">93-53</strain>
    </source>
</reference>
<dbReference type="CDD" id="cd22191">
    <property type="entry name" value="DPBB_RlpA_EXP_N-like"/>
    <property type="match status" value="1"/>
</dbReference>
<evidence type="ECO:0000256" key="1">
    <source>
        <dbReference type="ARBA" id="ARBA00022729"/>
    </source>
</evidence>
<protein>
    <recommendedName>
        <fullName evidence="4">RlpA-like protein double-psi beta-barrel domain-containing protein</fullName>
    </recommendedName>
</protein>
<evidence type="ECO:0000313" key="3">
    <source>
        <dbReference type="Proteomes" id="UP000076871"/>
    </source>
</evidence>
<dbReference type="STRING" id="1314785.A0A165DKJ0"/>
<sequence>QGTYYDTGTGACGYTDSNNDPVVAISHLIYGNGEHCNQWIQITNQANGKAQYGKMRDKCEGCAEYNLDLSPSLFESLGADLSQGVIHIDWQFMDKGFSP</sequence>
<dbReference type="Proteomes" id="UP000076871">
    <property type="component" value="Unassembled WGS sequence"/>
</dbReference>
<dbReference type="PANTHER" id="PTHR31836:SF28">
    <property type="entry name" value="SRCR DOMAIN-CONTAINING PROTEIN-RELATED"/>
    <property type="match status" value="1"/>
</dbReference>
<evidence type="ECO:0008006" key="4">
    <source>
        <dbReference type="Google" id="ProtNLM"/>
    </source>
</evidence>
<accession>A0A165DKJ0</accession>
<dbReference type="EMBL" id="KV427632">
    <property type="protein sequence ID" value="KZT05084.1"/>
    <property type="molecule type" value="Genomic_DNA"/>
</dbReference>
<dbReference type="PANTHER" id="PTHR31836">
    <property type="match status" value="1"/>
</dbReference>
<dbReference type="OrthoDB" id="406505at2759"/>
<dbReference type="InterPro" id="IPR051477">
    <property type="entry name" value="Expansin_CellWall"/>
</dbReference>
<organism evidence="2 3">
    <name type="scientific">Laetiporus sulphureus 93-53</name>
    <dbReference type="NCBI Taxonomy" id="1314785"/>
    <lineage>
        <taxon>Eukaryota</taxon>
        <taxon>Fungi</taxon>
        <taxon>Dikarya</taxon>
        <taxon>Basidiomycota</taxon>
        <taxon>Agaricomycotina</taxon>
        <taxon>Agaricomycetes</taxon>
        <taxon>Polyporales</taxon>
        <taxon>Laetiporus</taxon>
    </lineage>
</organism>
<gene>
    <name evidence="2" type="ORF">LAESUDRAFT_656468</name>
</gene>
<dbReference type="InParanoid" id="A0A165DKJ0"/>
<name>A0A165DKJ0_9APHY</name>
<dbReference type="InterPro" id="IPR036908">
    <property type="entry name" value="RlpA-like_sf"/>
</dbReference>
<dbReference type="Gene3D" id="2.40.40.10">
    <property type="entry name" value="RlpA-like domain"/>
    <property type="match status" value="1"/>
</dbReference>
<evidence type="ECO:0000313" key="2">
    <source>
        <dbReference type="EMBL" id="KZT05084.1"/>
    </source>
</evidence>
<dbReference type="GeneID" id="63821649"/>
<keyword evidence="1" id="KW-0732">Signal</keyword>
<dbReference type="AlphaFoldDB" id="A0A165DKJ0"/>
<dbReference type="SUPFAM" id="SSF50685">
    <property type="entry name" value="Barwin-like endoglucanases"/>
    <property type="match status" value="1"/>
</dbReference>